<evidence type="ECO:0000313" key="8">
    <source>
        <dbReference type="Proteomes" id="UP001244011"/>
    </source>
</evidence>
<accession>A0AAJ0BZE7</accession>
<evidence type="ECO:0000256" key="1">
    <source>
        <dbReference type="ARBA" id="ARBA00004141"/>
    </source>
</evidence>
<organism evidence="7 8">
    <name type="scientific">Phialemonium atrogriseum</name>
    <dbReference type="NCBI Taxonomy" id="1093897"/>
    <lineage>
        <taxon>Eukaryota</taxon>
        <taxon>Fungi</taxon>
        <taxon>Dikarya</taxon>
        <taxon>Ascomycota</taxon>
        <taxon>Pezizomycotina</taxon>
        <taxon>Sordariomycetes</taxon>
        <taxon>Sordariomycetidae</taxon>
        <taxon>Cephalothecales</taxon>
        <taxon>Cephalothecaceae</taxon>
        <taxon>Phialemonium</taxon>
    </lineage>
</organism>
<keyword evidence="3 6" id="KW-1133">Transmembrane helix</keyword>
<evidence type="ECO:0000256" key="2">
    <source>
        <dbReference type="ARBA" id="ARBA00022692"/>
    </source>
</evidence>
<comment type="caution">
    <text evidence="7">The sequence shown here is derived from an EMBL/GenBank/DDBJ whole genome shotgun (WGS) entry which is preliminary data.</text>
</comment>
<dbReference type="GeneID" id="85314764"/>
<dbReference type="PANTHER" id="PTHR20855:SF130">
    <property type="entry name" value="HAEMOLYSIN-III FAMILY PROTEIN"/>
    <property type="match status" value="1"/>
</dbReference>
<feature type="transmembrane region" description="Helical" evidence="6">
    <location>
        <begin position="199"/>
        <end position="219"/>
    </location>
</feature>
<dbReference type="RefSeq" id="XP_060282461.1">
    <property type="nucleotide sequence ID" value="XM_060431577.1"/>
</dbReference>
<keyword evidence="4 6" id="KW-0472">Membrane</keyword>
<evidence type="ECO:0000256" key="5">
    <source>
        <dbReference type="PIRSR" id="PIRSR604254-1"/>
    </source>
</evidence>
<name>A0AAJ0BZE7_9PEZI</name>
<reference evidence="7" key="1">
    <citation type="submission" date="2023-06" db="EMBL/GenBank/DDBJ databases">
        <title>Genome-scale phylogeny and comparative genomics of the fungal order Sordariales.</title>
        <authorList>
            <consortium name="Lawrence Berkeley National Laboratory"/>
            <person name="Hensen N."/>
            <person name="Bonometti L."/>
            <person name="Westerberg I."/>
            <person name="Brannstrom I.O."/>
            <person name="Guillou S."/>
            <person name="Cros-Aarteil S."/>
            <person name="Calhoun S."/>
            <person name="Haridas S."/>
            <person name="Kuo A."/>
            <person name="Mondo S."/>
            <person name="Pangilinan J."/>
            <person name="Riley R."/>
            <person name="Labutti K."/>
            <person name="Andreopoulos B."/>
            <person name="Lipzen A."/>
            <person name="Chen C."/>
            <person name="Yanf M."/>
            <person name="Daum C."/>
            <person name="Ng V."/>
            <person name="Clum A."/>
            <person name="Steindorff A."/>
            <person name="Ohm R."/>
            <person name="Martin F."/>
            <person name="Silar P."/>
            <person name="Natvig D."/>
            <person name="Lalanne C."/>
            <person name="Gautier V."/>
            <person name="Ament-Velasquez S.L."/>
            <person name="Kruys A."/>
            <person name="Hutchinson M.I."/>
            <person name="Powell A.J."/>
            <person name="Barry K."/>
            <person name="Miller A.N."/>
            <person name="Grigoriev I.V."/>
            <person name="Debuchy R."/>
            <person name="Gladieux P."/>
            <person name="Thoren M.H."/>
            <person name="Johannesson H."/>
        </authorList>
    </citation>
    <scope>NUCLEOTIDE SEQUENCE</scope>
    <source>
        <strain evidence="7">8032-3</strain>
    </source>
</reference>
<dbReference type="InterPro" id="IPR004254">
    <property type="entry name" value="AdipoR/HlyIII-related"/>
</dbReference>
<dbReference type="GO" id="GO:0038023">
    <property type="term" value="F:signaling receptor activity"/>
    <property type="evidence" value="ECO:0007669"/>
    <property type="project" value="TreeGrafter"/>
</dbReference>
<protein>
    <submittedName>
        <fullName evidence="7">Hemolysin-III related-domain-containing protein</fullName>
    </submittedName>
</protein>
<dbReference type="GO" id="GO:0016020">
    <property type="term" value="C:membrane"/>
    <property type="evidence" value="ECO:0007669"/>
    <property type="project" value="UniProtKB-SubCell"/>
</dbReference>
<gene>
    <name evidence="7" type="ORF">QBC33DRAFT_589307</name>
</gene>
<dbReference type="Proteomes" id="UP001244011">
    <property type="component" value="Unassembled WGS sequence"/>
</dbReference>
<evidence type="ECO:0000313" key="7">
    <source>
        <dbReference type="EMBL" id="KAK1766248.1"/>
    </source>
</evidence>
<proteinExistence type="predicted"/>
<keyword evidence="8" id="KW-1185">Reference proteome</keyword>
<dbReference type="AlphaFoldDB" id="A0AAJ0BZE7"/>
<feature type="transmembrane region" description="Helical" evidence="6">
    <location>
        <begin position="264"/>
        <end position="282"/>
    </location>
</feature>
<feature type="transmembrane region" description="Helical" evidence="6">
    <location>
        <begin position="155"/>
        <end position="179"/>
    </location>
</feature>
<feature type="binding site" evidence="5">
    <location>
        <position position="312"/>
    </location>
    <ligand>
        <name>Zn(2+)</name>
        <dbReference type="ChEBI" id="CHEBI:29105"/>
    </ligand>
</feature>
<evidence type="ECO:0000256" key="6">
    <source>
        <dbReference type="SAM" id="Phobius"/>
    </source>
</evidence>
<feature type="transmembrane region" description="Helical" evidence="6">
    <location>
        <begin position="231"/>
        <end position="252"/>
    </location>
</feature>
<feature type="binding site" evidence="5">
    <location>
        <position position="308"/>
    </location>
    <ligand>
        <name>Zn(2+)</name>
        <dbReference type="ChEBI" id="CHEBI:29105"/>
    </ligand>
</feature>
<dbReference type="PANTHER" id="PTHR20855">
    <property type="entry name" value="ADIPOR/PROGESTIN RECEPTOR-RELATED"/>
    <property type="match status" value="1"/>
</dbReference>
<dbReference type="GO" id="GO:0046872">
    <property type="term" value="F:metal ion binding"/>
    <property type="evidence" value="ECO:0007669"/>
    <property type="project" value="UniProtKB-KW"/>
</dbReference>
<feature type="transmembrane region" description="Helical" evidence="6">
    <location>
        <begin position="129"/>
        <end position="148"/>
    </location>
</feature>
<feature type="transmembrane region" description="Helical" evidence="6">
    <location>
        <begin position="89"/>
        <end position="109"/>
    </location>
</feature>
<keyword evidence="2 6" id="KW-0812">Transmembrane</keyword>
<keyword evidence="5" id="KW-0479">Metal-binding</keyword>
<feature type="binding site" evidence="5">
    <location>
        <position position="146"/>
    </location>
    <ligand>
        <name>Zn(2+)</name>
        <dbReference type="ChEBI" id="CHEBI:29105"/>
    </ligand>
</feature>
<keyword evidence="5" id="KW-0862">Zinc</keyword>
<evidence type="ECO:0000256" key="3">
    <source>
        <dbReference type="ARBA" id="ARBA00022989"/>
    </source>
</evidence>
<dbReference type="GO" id="GO:0006882">
    <property type="term" value="P:intracellular zinc ion homeostasis"/>
    <property type="evidence" value="ECO:0007669"/>
    <property type="project" value="TreeGrafter"/>
</dbReference>
<comment type="subcellular location">
    <subcellularLocation>
        <location evidence="1">Membrane</location>
        <topology evidence="1">Multi-pass membrane protein</topology>
    </subcellularLocation>
</comment>
<sequence>MASVLVPGSDRIVAGLRRRWGGIADVRSTGELPAEDDAMAEKGVRLLLWTDLPLWQQHGSELIHTGYRRACGDVWACIHSWTYIHNETVNIYSHIIGACIFLALPLYFFTTEVPPRFAIATWVDVAVCSTYFVGVAICFALSTAFHTFMSHSERLYLLGMKLDIQGVLLLMWSATVPLIHHSLPVNDDNDDPGATPRRAAHLAATTLLAAACSAATLLPSLSGPRLGAARAALFAAFGAGSFVAPLAHGAVLCGGLRRVAGRVALPWLGATAACNGVGAVAYMAKGAGCEQFPEKWFPRRFDLFGASHQIMHVMVVAAALTYTKAVLEAFDFLHEHGVQCEA</sequence>
<dbReference type="Pfam" id="PF03006">
    <property type="entry name" value="HlyIII"/>
    <property type="match status" value="1"/>
</dbReference>
<dbReference type="EMBL" id="MU839012">
    <property type="protein sequence ID" value="KAK1766248.1"/>
    <property type="molecule type" value="Genomic_DNA"/>
</dbReference>
<evidence type="ECO:0000256" key="4">
    <source>
        <dbReference type="ARBA" id="ARBA00023136"/>
    </source>
</evidence>